<protein>
    <recommendedName>
        <fullName evidence="3">Dynamin-binding protein</fullName>
    </recommendedName>
    <alternativeName>
        <fullName evidence="7">Scaffold protein Tuba</fullName>
    </alternativeName>
</protein>
<dbReference type="InterPro" id="IPR027267">
    <property type="entry name" value="AH/BAR_dom_sf"/>
</dbReference>
<dbReference type="GO" id="GO:0005795">
    <property type="term" value="C:Golgi stack"/>
    <property type="evidence" value="ECO:0007669"/>
    <property type="project" value="UniProtKB-SubCell"/>
</dbReference>
<evidence type="ECO:0000256" key="5">
    <source>
        <dbReference type="ARBA" id="ARBA00022658"/>
    </source>
</evidence>
<dbReference type="SUPFAM" id="SSF50044">
    <property type="entry name" value="SH3-domain"/>
    <property type="match status" value="2"/>
</dbReference>
<name>A0A671K2A4_9TELE</name>
<dbReference type="CDD" id="cd00160">
    <property type="entry name" value="RhoGEF"/>
    <property type="match status" value="1"/>
</dbReference>
<keyword evidence="13" id="KW-1185">Reference proteome</keyword>
<dbReference type="InterPro" id="IPR051492">
    <property type="entry name" value="Dynamin-Rho_GEF"/>
</dbReference>
<dbReference type="InterPro" id="IPR001452">
    <property type="entry name" value="SH3_domain"/>
</dbReference>
<feature type="region of interest" description="Disordered" evidence="9">
    <location>
        <begin position="623"/>
        <end position="649"/>
    </location>
</feature>
<evidence type="ECO:0000256" key="1">
    <source>
        <dbReference type="ARBA" id="ARBA00004282"/>
    </source>
</evidence>
<organism evidence="12 13">
    <name type="scientific">Sinocyclocheilus anshuiensis</name>
    <dbReference type="NCBI Taxonomy" id="1608454"/>
    <lineage>
        <taxon>Eukaryota</taxon>
        <taxon>Metazoa</taxon>
        <taxon>Chordata</taxon>
        <taxon>Craniata</taxon>
        <taxon>Vertebrata</taxon>
        <taxon>Euteleostomi</taxon>
        <taxon>Actinopterygii</taxon>
        <taxon>Neopterygii</taxon>
        <taxon>Teleostei</taxon>
        <taxon>Ostariophysi</taxon>
        <taxon>Cypriniformes</taxon>
        <taxon>Cyprinidae</taxon>
        <taxon>Cyprininae</taxon>
        <taxon>Sinocyclocheilus</taxon>
    </lineage>
</organism>
<feature type="region of interest" description="Disordered" evidence="9">
    <location>
        <begin position="55"/>
        <end position="79"/>
    </location>
</feature>
<dbReference type="PANTHER" id="PTHR22834:SF17">
    <property type="entry name" value="RHO GUANINE NUCLEOTIDE EXCHANGE FACTOR 38"/>
    <property type="match status" value="1"/>
</dbReference>
<sequence>MDPNQAKKDKGIKRRNRLFIRYLERRKTDTIVDDDASKGDISIATLVRRSHSDKTEYSAKLKEKMSPHDLSSPTSPAMDPEEIRHRRMIKRSKVIEELVRTEGDYQKDLELCISEVLLPLRAAQVVDVDRLFTNIESVCDVSAELLQRLRDAIADPNPETQLIGEVFIQAKAIMEDVYKIYCYHHDEANALLKSYEAQEDIQQHFRRCISTLKKIYDQEGKPNLLDMGSLLIKPVQRIMKYPLLLAELWNATPTDHPDNRPLQEALTTVKIINININEFKRRKDIVLKYKRSDDETSLIGKLNKFNIHSIRKKSDRLTSYFKILTGVEPQVRDEEFDKEEKLFRSLEKAVRQLVKNITCYLLYTQQKRNGNDPYKQFVSHLVLAPLSSLLGMFASPQKLIQKRYNKLLDYCSQLDSRSSKEEQGQAKKDYLALNAQLLEELQCFNRAVRTILTNCLICVVKLIRKLMEAARQYSKAHISIQNSIMEELSNLGFFKDNSQKLMERKVSFEKRDKKMVPEIPRQTEEHRAWLLEEFAVDRLYQLKRNCNACQENDISLLEGELVALLEDKDPMGSSSRWLVHTGCTKGYVYSSFLKAYNPQREVTERPDDFDNLSLFVSNSRSSSMRSFSSYSTSDSMSPQSGPQDEPDPSEDQHFYAVYAFQARCEQELTLEEYQHVRILQFSDLVGNKDWWLAESNGQKGYVPANYLGKMSYA</sequence>
<evidence type="ECO:0000313" key="12">
    <source>
        <dbReference type="Ensembl" id="ENSSANP00000000115.1"/>
    </source>
</evidence>
<dbReference type="Pfam" id="PF00621">
    <property type="entry name" value="RhoGEF"/>
    <property type="match status" value="1"/>
</dbReference>
<feature type="compositionally biased region" description="Basic and acidic residues" evidence="9">
    <location>
        <begin position="55"/>
        <end position="67"/>
    </location>
</feature>
<proteinExistence type="predicted"/>
<evidence type="ECO:0000256" key="4">
    <source>
        <dbReference type="ARBA" id="ARBA00022443"/>
    </source>
</evidence>
<dbReference type="PROSITE" id="PS50010">
    <property type="entry name" value="DH_2"/>
    <property type="match status" value="1"/>
</dbReference>
<dbReference type="Ensembl" id="ENSSANT00000000150.1">
    <property type="protein sequence ID" value="ENSSANP00000000115.1"/>
    <property type="gene ID" value="ENSSANG00000000093.1"/>
</dbReference>
<dbReference type="PANTHER" id="PTHR22834">
    <property type="entry name" value="NUCLEAR FUSION PROTEIN FUS2"/>
    <property type="match status" value="1"/>
</dbReference>
<dbReference type="SMART" id="SM00721">
    <property type="entry name" value="BAR"/>
    <property type="match status" value="1"/>
</dbReference>
<dbReference type="FunFam" id="1.20.900.10:FF:000023">
    <property type="entry name" value="dynamin-binding protein isoform X2"/>
    <property type="match status" value="1"/>
</dbReference>
<feature type="domain" description="SH3" evidence="10">
    <location>
        <begin position="535"/>
        <end position="598"/>
    </location>
</feature>
<dbReference type="InterPro" id="IPR004148">
    <property type="entry name" value="BAR_dom"/>
</dbReference>
<evidence type="ECO:0000256" key="9">
    <source>
        <dbReference type="SAM" id="MobiDB-lite"/>
    </source>
</evidence>
<dbReference type="GO" id="GO:0035556">
    <property type="term" value="P:intracellular signal transduction"/>
    <property type="evidence" value="ECO:0007669"/>
    <property type="project" value="InterPro"/>
</dbReference>
<dbReference type="FunFam" id="2.30.30.40:FF:000066">
    <property type="entry name" value="dynamin-binding protein isoform X1"/>
    <property type="match status" value="1"/>
</dbReference>
<evidence type="ECO:0000256" key="2">
    <source>
        <dbReference type="ARBA" id="ARBA00004348"/>
    </source>
</evidence>
<gene>
    <name evidence="12" type="primary">arhgef38</name>
</gene>
<dbReference type="GO" id="GO:0070161">
    <property type="term" value="C:anchoring junction"/>
    <property type="evidence" value="ECO:0007669"/>
    <property type="project" value="UniProtKB-SubCell"/>
</dbReference>
<reference evidence="12" key="1">
    <citation type="submission" date="2025-08" db="UniProtKB">
        <authorList>
            <consortium name="Ensembl"/>
        </authorList>
    </citation>
    <scope>IDENTIFICATION</scope>
</reference>
<dbReference type="Pfam" id="PF07653">
    <property type="entry name" value="SH3_2"/>
    <property type="match status" value="1"/>
</dbReference>
<evidence type="ECO:0000256" key="8">
    <source>
        <dbReference type="PROSITE-ProRule" id="PRU00192"/>
    </source>
</evidence>
<dbReference type="PROSITE" id="PS50002">
    <property type="entry name" value="SH3"/>
    <property type="match status" value="2"/>
</dbReference>
<dbReference type="Gene3D" id="1.20.1270.60">
    <property type="entry name" value="Arfaptin homology (AH) domain/BAR domain"/>
    <property type="match status" value="2"/>
</dbReference>
<evidence type="ECO:0000256" key="6">
    <source>
        <dbReference type="ARBA" id="ARBA00022949"/>
    </source>
</evidence>
<dbReference type="SUPFAM" id="SSF48065">
    <property type="entry name" value="DBL homology domain (DH-domain)"/>
    <property type="match status" value="1"/>
</dbReference>
<keyword evidence="5" id="KW-0344">Guanine-nucleotide releasing factor</keyword>
<dbReference type="SMART" id="SM00325">
    <property type="entry name" value="RhoGEF"/>
    <property type="match status" value="1"/>
</dbReference>
<evidence type="ECO:0000313" key="13">
    <source>
        <dbReference type="Proteomes" id="UP000472260"/>
    </source>
</evidence>
<dbReference type="Gene3D" id="2.30.30.40">
    <property type="entry name" value="SH3 Domains"/>
    <property type="match status" value="2"/>
</dbReference>
<evidence type="ECO:0000259" key="10">
    <source>
        <dbReference type="PROSITE" id="PS50002"/>
    </source>
</evidence>
<dbReference type="InterPro" id="IPR035899">
    <property type="entry name" value="DBL_dom_sf"/>
</dbReference>
<feature type="domain" description="DH" evidence="11">
    <location>
        <begin position="90"/>
        <end position="279"/>
    </location>
</feature>
<dbReference type="Gene3D" id="1.20.900.10">
    <property type="entry name" value="Dbl homology (DH) domain"/>
    <property type="match status" value="1"/>
</dbReference>
<dbReference type="Proteomes" id="UP000472260">
    <property type="component" value="Unassembled WGS sequence"/>
</dbReference>
<evidence type="ECO:0000256" key="3">
    <source>
        <dbReference type="ARBA" id="ARBA00018186"/>
    </source>
</evidence>
<evidence type="ECO:0000259" key="11">
    <source>
        <dbReference type="PROSITE" id="PS50010"/>
    </source>
</evidence>
<dbReference type="InterPro" id="IPR036028">
    <property type="entry name" value="SH3-like_dom_sf"/>
</dbReference>
<dbReference type="Pfam" id="PF14604">
    <property type="entry name" value="SH3_9"/>
    <property type="match status" value="1"/>
</dbReference>
<dbReference type="SMART" id="SM00326">
    <property type="entry name" value="SH3"/>
    <property type="match status" value="2"/>
</dbReference>
<comment type="subcellular location">
    <subcellularLocation>
        <location evidence="1">Cell junction</location>
    </subcellularLocation>
    <subcellularLocation>
        <location evidence="2">Golgi apparatus</location>
        <location evidence="2">Golgi stack</location>
    </subcellularLocation>
</comment>
<dbReference type="AlphaFoldDB" id="A0A671K2A4"/>
<feature type="compositionally biased region" description="Low complexity" evidence="9">
    <location>
        <begin position="623"/>
        <end position="640"/>
    </location>
</feature>
<dbReference type="InterPro" id="IPR001331">
    <property type="entry name" value="GDS_CDC24_CS"/>
</dbReference>
<keyword evidence="4 8" id="KW-0728">SH3 domain</keyword>
<dbReference type="PROSITE" id="PS00741">
    <property type="entry name" value="DH_1"/>
    <property type="match status" value="1"/>
</dbReference>
<accession>A0A671K2A4</accession>
<dbReference type="CDD" id="cd12141">
    <property type="entry name" value="SH3_DNMBP_C2"/>
    <property type="match status" value="1"/>
</dbReference>
<keyword evidence="6" id="KW-0965">Cell junction</keyword>
<dbReference type="SUPFAM" id="SSF103657">
    <property type="entry name" value="BAR/IMD domain-like"/>
    <property type="match status" value="1"/>
</dbReference>
<feature type="domain" description="SH3" evidence="10">
    <location>
        <begin position="649"/>
        <end position="712"/>
    </location>
</feature>
<dbReference type="GO" id="GO:0005085">
    <property type="term" value="F:guanyl-nucleotide exchange factor activity"/>
    <property type="evidence" value="ECO:0007669"/>
    <property type="project" value="UniProtKB-KW"/>
</dbReference>
<dbReference type="InterPro" id="IPR000219">
    <property type="entry name" value="DH_dom"/>
</dbReference>
<reference evidence="12" key="2">
    <citation type="submission" date="2025-09" db="UniProtKB">
        <authorList>
            <consortium name="Ensembl"/>
        </authorList>
    </citation>
    <scope>IDENTIFICATION</scope>
</reference>
<evidence type="ECO:0000256" key="7">
    <source>
        <dbReference type="ARBA" id="ARBA00032587"/>
    </source>
</evidence>